<dbReference type="PANTHER" id="PTHR40459:SF1">
    <property type="entry name" value="CONSERVED HYPOTHETICAL ALANINE AND LEUCINE RICH PROTEIN"/>
    <property type="match status" value="1"/>
</dbReference>
<name>A0A382AVA7_9ZZZZ</name>
<gene>
    <name evidence="2" type="ORF">METZ01_LOCUS158309</name>
</gene>
<protein>
    <recommendedName>
        <fullName evidence="1">DUF2520 domain-containing protein</fullName>
    </recommendedName>
</protein>
<dbReference type="SUPFAM" id="SSF48179">
    <property type="entry name" value="6-phosphogluconate dehydrogenase C-terminal domain-like"/>
    <property type="match status" value="1"/>
</dbReference>
<dbReference type="InterPro" id="IPR037108">
    <property type="entry name" value="TM1727-like_C_sf"/>
</dbReference>
<organism evidence="2">
    <name type="scientific">marine metagenome</name>
    <dbReference type="NCBI Taxonomy" id="408172"/>
    <lineage>
        <taxon>unclassified sequences</taxon>
        <taxon>metagenomes</taxon>
        <taxon>ecological metagenomes</taxon>
    </lineage>
</organism>
<accession>A0A382AVA7</accession>
<evidence type="ECO:0000259" key="1">
    <source>
        <dbReference type="Pfam" id="PF10728"/>
    </source>
</evidence>
<feature type="domain" description="DUF2520" evidence="1">
    <location>
        <begin position="126"/>
        <end position="228"/>
    </location>
</feature>
<dbReference type="AlphaFoldDB" id="A0A382AVA7"/>
<reference evidence="2" key="1">
    <citation type="submission" date="2018-05" db="EMBL/GenBank/DDBJ databases">
        <authorList>
            <person name="Lanie J.A."/>
            <person name="Ng W.-L."/>
            <person name="Kazmierczak K.M."/>
            <person name="Andrzejewski T.M."/>
            <person name="Davidsen T.M."/>
            <person name="Wayne K.J."/>
            <person name="Tettelin H."/>
            <person name="Glass J.I."/>
            <person name="Rusch D."/>
            <person name="Podicherti R."/>
            <person name="Tsui H.-C.T."/>
            <person name="Winkler M.E."/>
        </authorList>
    </citation>
    <scope>NUCLEOTIDE SEQUENCE</scope>
</reference>
<dbReference type="InterPro" id="IPR008927">
    <property type="entry name" value="6-PGluconate_DH-like_C_sf"/>
</dbReference>
<dbReference type="PANTHER" id="PTHR40459">
    <property type="entry name" value="CONSERVED HYPOTHETICAL ALANINE AND LEUCINE RICH PROTEIN"/>
    <property type="match status" value="1"/>
</dbReference>
<dbReference type="Gene3D" id="1.10.1040.20">
    <property type="entry name" value="ProC-like, C-terminal domain"/>
    <property type="match status" value="1"/>
</dbReference>
<dbReference type="Gene3D" id="3.40.50.720">
    <property type="entry name" value="NAD(P)-binding Rossmann-like Domain"/>
    <property type="match status" value="1"/>
</dbReference>
<evidence type="ECO:0000313" key="2">
    <source>
        <dbReference type="EMBL" id="SVB05455.1"/>
    </source>
</evidence>
<dbReference type="EMBL" id="UINC01026995">
    <property type="protein sequence ID" value="SVB05455.1"/>
    <property type="molecule type" value="Genomic_DNA"/>
</dbReference>
<dbReference type="InterPro" id="IPR018931">
    <property type="entry name" value="DUF2520"/>
</dbReference>
<sequence length="238" mass="27325">MRQVPNKKSSYLIIGGGRLATHLGCYFNYCSIPFTQWKRSDDTDLLPLIADRQKILCAISDDSLIEFIEPLKIFFPSKNYIHFSGFVHTDLADGAHPLMTFGPQMLTLDEYKNIPFITEKEKISFSELFPELNNPAFSIPVNEKPLYHAWCSMAGNFTSMIWIALRKQFEIWNLPVYVIKPYLSQIINNALSNTPQVTGPIIRGDSETIKGHKKALENSIYLELYQAFEKVIQKEHMV</sequence>
<dbReference type="Pfam" id="PF10728">
    <property type="entry name" value="DUF2520"/>
    <property type="match status" value="1"/>
</dbReference>
<proteinExistence type="predicted"/>